<accession>Q6IKT7</accession>
<proteinExistence type="predicted"/>
<evidence type="ECO:0000313" key="2">
    <source>
        <dbReference type="EMBL" id="DAA03122.1"/>
    </source>
</evidence>
<protein>
    <submittedName>
        <fullName evidence="2">HDC11502</fullName>
    </submittedName>
</protein>
<evidence type="ECO:0000256" key="1">
    <source>
        <dbReference type="SAM" id="MobiDB-lite"/>
    </source>
</evidence>
<name>Q6IKT7_DROME</name>
<organism evidence="2">
    <name type="scientific">Drosophila melanogaster</name>
    <name type="common">Fruit fly</name>
    <dbReference type="NCBI Taxonomy" id="7227"/>
    <lineage>
        <taxon>Eukaryota</taxon>
        <taxon>Metazoa</taxon>
        <taxon>Ecdysozoa</taxon>
        <taxon>Arthropoda</taxon>
        <taxon>Hexapoda</taxon>
        <taxon>Insecta</taxon>
        <taxon>Pterygota</taxon>
        <taxon>Neoptera</taxon>
        <taxon>Endopterygota</taxon>
        <taxon>Diptera</taxon>
        <taxon>Brachycera</taxon>
        <taxon>Muscomorpha</taxon>
        <taxon>Ephydroidea</taxon>
        <taxon>Drosophilidae</taxon>
        <taxon>Drosophila</taxon>
        <taxon>Sophophora</taxon>
    </lineage>
</organism>
<feature type="region of interest" description="Disordered" evidence="1">
    <location>
        <begin position="89"/>
        <end position="117"/>
    </location>
</feature>
<reference evidence="2" key="1">
    <citation type="journal article" date="2003" name="Genome Biol.">
        <title>An integrated gene annotation and transcriptional profiling approach towards the full gene content of the Drosophila genome.</title>
        <authorList>
            <person name="Hild M."/>
            <person name="Beckmann B."/>
            <person name="Haas S.A."/>
            <person name="Koch B."/>
            <person name="Solovyev V."/>
            <person name="Busold C."/>
            <person name="Fellenberg K."/>
            <person name="Boutros M."/>
            <person name="Vingron M."/>
            <person name="Sauer F."/>
            <person name="Hoheisel J.D."/>
            <person name="Paro R."/>
        </authorList>
    </citation>
    <scope>NUCLEOTIDE SEQUENCE</scope>
</reference>
<gene>
    <name evidence="2" type="ORF">HDC11502</name>
</gene>
<dbReference type="EMBL" id="BK002279">
    <property type="protein sequence ID" value="DAA03122.1"/>
    <property type="molecule type" value="Genomic_DNA"/>
</dbReference>
<sequence>MLGVFPERDQELGGLHQIFLIEFAFRQEKMQNLIKSFSCAIRKKRIAQTTNYFYPKLAQSQLILEAGAAIVIRVMRQLSLLQERLLQHNESRKARKSASCADHNGADDEDDDAAADG</sequence>
<dbReference type="AlphaFoldDB" id="Q6IKT7"/>
<feature type="compositionally biased region" description="Acidic residues" evidence="1">
    <location>
        <begin position="107"/>
        <end position="117"/>
    </location>
</feature>